<evidence type="ECO:0000313" key="1">
    <source>
        <dbReference type="EMBL" id="KAF7299426.1"/>
    </source>
</evidence>
<keyword evidence="2" id="KW-1185">Reference proteome</keyword>
<name>A0A8H6SIU0_9AGAR</name>
<dbReference type="EMBL" id="JACAZF010000007">
    <property type="protein sequence ID" value="KAF7299426.1"/>
    <property type="molecule type" value="Genomic_DNA"/>
</dbReference>
<dbReference type="GeneID" id="59348088"/>
<dbReference type="OrthoDB" id="3263473at2759"/>
<gene>
    <name evidence="1" type="ORF">MIND_00892400</name>
</gene>
<dbReference type="AlphaFoldDB" id="A0A8H6SIU0"/>
<protein>
    <submittedName>
        <fullName evidence="1">Uncharacterized protein</fullName>
    </submittedName>
</protein>
<reference evidence="1" key="1">
    <citation type="submission" date="2020-05" db="EMBL/GenBank/DDBJ databases">
        <title>Mycena genomes resolve the evolution of fungal bioluminescence.</title>
        <authorList>
            <person name="Tsai I.J."/>
        </authorList>
    </citation>
    <scope>NUCLEOTIDE SEQUENCE</scope>
    <source>
        <strain evidence="1">171206Taipei</strain>
    </source>
</reference>
<sequence>MGAQYRADLAELADSDLNTRGEKDSDSASRLQLGRVGESWRARNEPSASASGAVSWIWKTVVGEGEETRLHEAVRVRWTKTLARRDRWIEEVRLLREEMKRVLRSLRAVQQTWQERVECGRAVVPEVATGLKAYARKQVALHQWIAECFVAEWTKPGKAAVETVLRLDLGTYEQLLVRDSEELGLRSVEESISVDTRTIAE</sequence>
<dbReference type="Proteomes" id="UP000636479">
    <property type="component" value="Unassembled WGS sequence"/>
</dbReference>
<proteinExistence type="predicted"/>
<dbReference type="RefSeq" id="XP_037218814.1">
    <property type="nucleotide sequence ID" value="XM_037365572.1"/>
</dbReference>
<comment type="caution">
    <text evidence="1">The sequence shown here is derived from an EMBL/GenBank/DDBJ whole genome shotgun (WGS) entry which is preliminary data.</text>
</comment>
<evidence type="ECO:0000313" key="2">
    <source>
        <dbReference type="Proteomes" id="UP000636479"/>
    </source>
</evidence>
<organism evidence="1 2">
    <name type="scientific">Mycena indigotica</name>
    <dbReference type="NCBI Taxonomy" id="2126181"/>
    <lineage>
        <taxon>Eukaryota</taxon>
        <taxon>Fungi</taxon>
        <taxon>Dikarya</taxon>
        <taxon>Basidiomycota</taxon>
        <taxon>Agaricomycotina</taxon>
        <taxon>Agaricomycetes</taxon>
        <taxon>Agaricomycetidae</taxon>
        <taxon>Agaricales</taxon>
        <taxon>Marasmiineae</taxon>
        <taxon>Mycenaceae</taxon>
        <taxon>Mycena</taxon>
    </lineage>
</organism>
<accession>A0A8H6SIU0</accession>